<keyword evidence="3" id="KW-1185">Reference proteome</keyword>
<gene>
    <name evidence="2" type="ORF">AVEN_86733_1</name>
</gene>
<organism evidence="2 3">
    <name type="scientific">Araneus ventricosus</name>
    <name type="common">Orbweaver spider</name>
    <name type="synonym">Epeira ventricosa</name>
    <dbReference type="NCBI Taxonomy" id="182803"/>
    <lineage>
        <taxon>Eukaryota</taxon>
        <taxon>Metazoa</taxon>
        <taxon>Ecdysozoa</taxon>
        <taxon>Arthropoda</taxon>
        <taxon>Chelicerata</taxon>
        <taxon>Arachnida</taxon>
        <taxon>Araneae</taxon>
        <taxon>Araneomorphae</taxon>
        <taxon>Entelegynae</taxon>
        <taxon>Araneoidea</taxon>
        <taxon>Araneidae</taxon>
        <taxon>Araneus</taxon>
    </lineage>
</organism>
<sequence>MRKTNSYEEDRRNVSHLSSGVTHLRKKRGGKEKERRKRKNTQVEKINRKVPIIGSDECVEERRRKRKGGKEKYSRRGDRPKSSCHRARRMCGRK</sequence>
<feature type="compositionally biased region" description="Basic residues" evidence="1">
    <location>
        <begin position="82"/>
        <end position="94"/>
    </location>
</feature>
<accession>A0A4Y2QVQ8</accession>
<comment type="caution">
    <text evidence="2">The sequence shown here is derived from an EMBL/GenBank/DDBJ whole genome shotgun (WGS) entry which is preliminary data.</text>
</comment>
<dbReference type="AlphaFoldDB" id="A0A4Y2QVQ8"/>
<reference evidence="2 3" key="1">
    <citation type="journal article" date="2019" name="Sci. Rep.">
        <title>Orb-weaving spider Araneus ventricosus genome elucidates the spidroin gene catalogue.</title>
        <authorList>
            <person name="Kono N."/>
            <person name="Nakamura H."/>
            <person name="Ohtoshi R."/>
            <person name="Moran D.A.P."/>
            <person name="Shinohara A."/>
            <person name="Yoshida Y."/>
            <person name="Fujiwara M."/>
            <person name="Mori M."/>
            <person name="Tomita M."/>
            <person name="Arakawa K."/>
        </authorList>
    </citation>
    <scope>NUCLEOTIDE SEQUENCE [LARGE SCALE GENOMIC DNA]</scope>
</reference>
<protein>
    <submittedName>
        <fullName evidence="2">Uncharacterized protein</fullName>
    </submittedName>
</protein>
<feature type="compositionally biased region" description="Basic residues" evidence="1">
    <location>
        <begin position="23"/>
        <end position="40"/>
    </location>
</feature>
<feature type="non-terminal residue" evidence="2">
    <location>
        <position position="94"/>
    </location>
</feature>
<evidence type="ECO:0000256" key="1">
    <source>
        <dbReference type="SAM" id="MobiDB-lite"/>
    </source>
</evidence>
<dbReference type="EMBL" id="BGPR01223519">
    <property type="protein sequence ID" value="GBN67453.1"/>
    <property type="molecule type" value="Genomic_DNA"/>
</dbReference>
<evidence type="ECO:0000313" key="3">
    <source>
        <dbReference type="Proteomes" id="UP000499080"/>
    </source>
</evidence>
<proteinExistence type="predicted"/>
<feature type="compositionally biased region" description="Basic and acidic residues" evidence="1">
    <location>
        <begin position="1"/>
        <end position="13"/>
    </location>
</feature>
<feature type="compositionally biased region" description="Basic and acidic residues" evidence="1">
    <location>
        <begin position="70"/>
        <end position="81"/>
    </location>
</feature>
<evidence type="ECO:0000313" key="2">
    <source>
        <dbReference type="EMBL" id="GBN67453.1"/>
    </source>
</evidence>
<dbReference type="Proteomes" id="UP000499080">
    <property type="component" value="Unassembled WGS sequence"/>
</dbReference>
<name>A0A4Y2QVQ8_ARAVE</name>
<feature type="region of interest" description="Disordered" evidence="1">
    <location>
        <begin position="1"/>
        <end position="94"/>
    </location>
</feature>